<feature type="region of interest" description="Disordered" evidence="1">
    <location>
        <begin position="208"/>
        <end position="259"/>
    </location>
</feature>
<evidence type="ECO:0008006" key="4">
    <source>
        <dbReference type="Google" id="ProtNLM"/>
    </source>
</evidence>
<protein>
    <recommendedName>
        <fullName evidence="4">Scaffolding protein</fullName>
    </recommendedName>
</protein>
<dbReference type="AlphaFoldDB" id="A0A1I2BFP1"/>
<reference evidence="3" key="1">
    <citation type="submission" date="2016-10" db="EMBL/GenBank/DDBJ databases">
        <authorList>
            <person name="Varghese N."/>
            <person name="Submissions S."/>
        </authorList>
    </citation>
    <scope>NUCLEOTIDE SEQUENCE [LARGE SCALE GENOMIC DNA]</scope>
    <source>
        <strain evidence="3">DSM 45004</strain>
    </source>
</reference>
<dbReference type="Proteomes" id="UP000198716">
    <property type="component" value="Unassembled WGS sequence"/>
</dbReference>
<name>A0A1I2BFP1_9ACTN</name>
<feature type="compositionally biased region" description="Basic and acidic residues" evidence="1">
    <location>
        <begin position="82"/>
        <end position="105"/>
    </location>
</feature>
<evidence type="ECO:0000313" key="2">
    <source>
        <dbReference type="EMBL" id="SFE54777.1"/>
    </source>
</evidence>
<proteinExistence type="predicted"/>
<evidence type="ECO:0000256" key="1">
    <source>
        <dbReference type="SAM" id="MobiDB-lite"/>
    </source>
</evidence>
<sequence length="259" mass="27421">MSTQDNILPTHPVTGETALGLTRRGPIWPVAGAAPEEDPAGQDPGTETGEDDTGEAGNSAQGDDGGTGDDGDQSGQSALGDAGKKALQDMKGKWKSEREKRKQLEEQLEQAQTRQSTSTSGTGTGETDTEEVRRQADKEATAKANRRIIKAEVKAAASGKLADPADAVRFLDLEQFEVDESGDIDSDEVAEAITELVTNKPYLAAQGGKRFQGTADSGARKGNTGPKQLTRDDLKRMSPEEITAAKKEGRLNDLLGRAN</sequence>
<organism evidence="2 3">
    <name type="scientific">Actinopolyspora alba</name>
    <dbReference type="NCBI Taxonomy" id="673379"/>
    <lineage>
        <taxon>Bacteria</taxon>
        <taxon>Bacillati</taxon>
        <taxon>Actinomycetota</taxon>
        <taxon>Actinomycetes</taxon>
        <taxon>Actinopolysporales</taxon>
        <taxon>Actinopolysporaceae</taxon>
        <taxon>Actinopolyspora</taxon>
        <taxon>Actinopolyspora alba group</taxon>
    </lineage>
</organism>
<dbReference type="RefSeq" id="WP_092929236.1">
    <property type="nucleotide sequence ID" value="NZ_FOMZ01000016.1"/>
</dbReference>
<accession>A0A1I2BFP1</accession>
<keyword evidence="3" id="KW-1185">Reference proteome</keyword>
<feature type="region of interest" description="Disordered" evidence="1">
    <location>
        <begin position="1"/>
        <end position="145"/>
    </location>
</feature>
<dbReference type="EMBL" id="FOMZ01000016">
    <property type="protein sequence ID" value="SFE54777.1"/>
    <property type="molecule type" value="Genomic_DNA"/>
</dbReference>
<gene>
    <name evidence="2" type="ORF">SAMN04487819_11673</name>
</gene>
<feature type="compositionally biased region" description="Basic and acidic residues" evidence="1">
    <location>
        <begin position="130"/>
        <end position="141"/>
    </location>
</feature>
<feature type="compositionally biased region" description="Basic and acidic residues" evidence="1">
    <location>
        <begin position="229"/>
        <end position="251"/>
    </location>
</feature>
<evidence type="ECO:0000313" key="3">
    <source>
        <dbReference type="Proteomes" id="UP000198716"/>
    </source>
</evidence>